<dbReference type="Pfam" id="PF07687">
    <property type="entry name" value="M20_dimer"/>
    <property type="match status" value="1"/>
</dbReference>
<organism evidence="4 5">
    <name type="scientific">Microbacterium pseudoresistens</name>
    <dbReference type="NCBI Taxonomy" id="640634"/>
    <lineage>
        <taxon>Bacteria</taxon>
        <taxon>Bacillati</taxon>
        <taxon>Actinomycetota</taxon>
        <taxon>Actinomycetes</taxon>
        <taxon>Micrococcales</taxon>
        <taxon>Microbacteriaceae</taxon>
        <taxon>Microbacterium</taxon>
    </lineage>
</organism>
<accession>A0A7Y9EXC1</accession>
<gene>
    <name evidence="4" type="ORF">BKA02_002693</name>
</gene>
<feature type="region of interest" description="Disordered" evidence="2">
    <location>
        <begin position="334"/>
        <end position="353"/>
    </location>
</feature>
<dbReference type="AlphaFoldDB" id="A0A7Y9EXC1"/>
<dbReference type="GO" id="GO:0005737">
    <property type="term" value="C:cytoplasm"/>
    <property type="evidence" value="ECO:0007669"/>
    <property type="project" value="TreeGrafter"/>
</dbReference>
<dbReference type="InterPro" id="IPR017144">
    <property type="entry name" value="Xaa-Arg_dipeptidase"/>
</dbReference>
<dbReference type="FunFam" id="3.30.70.360:FF:000004">
    <property type="entry name" value="Peptidase M20 domain-containing protein 2"/>
    <property type="match status" value="1"/>
</dbReference>
<comment type="caution">
    <text evidence="4">The sequence shown here is derived from an EMBL/GenBank/DDBJ whole genome shotgun (WGS) entry which is preliminary data.</text>
</comment>
<comment type="similarity">
    <text evidence="1">Belongs to the peptidase M20A family.</text>
</comment>
<dbReference type="InterPro" id="IPR036264">
    <property type="entry name" value="Bact_exopeptidase_dim_dom"/>
</dbReference>
<dbReference type="PANTHER" id="PTHR30575">
    <property type="entry name" value="PEPTIDASE M20"/>
    <property type="match status" value="1"/>
</dbReference>
<dbReference type="SUPFAM" id="SSF53187">
    <property type="entry name" value="Zn-dependent exopeptidases"/>
    <property type="match status" value="1"/>
</dbReference>
<evidence type="ECO:0000256" key="2">
    <source>
        <dbReference type="SAM" id="MobiDB-lite"/>
    </source>
</evidence>
<dbReference type="Pfam" id="PF01546">
    <property type="entry name" value="Peptidase_M20"/>
    <property type="match status" value="1"/>
</dbReference>
<dbReference type="Proteomes" id="UP000552045">
    <property type="component" value="Unassembled WGS sequence"/>
</dbReference>
<name>A0A7Y9EXC1_9MICO</name>
<dbReference type="SUPFAM" id="SSF55031">
    <property type="entry name" value="Bacterial exopeptidase dimerisation domain"/>
    <property type="match status" value="1"/>
</dbReference>
<evidence type="ECO:0000256" key="1">
    <source>
        <dbReference type="PIRNR" id="PIRNR037226"/>
    </source>
</evidence>
<dbReference type="GO" id="GO:0016805">
    <property type="term" value="F:dipeptidase activity"/>
    <property type="evidence" value="ECO:0007669"/>
    <property type="project" value="InterPro"/>
</dbReference>
<dbReference type="PIRSF" id="PIRSF037226">
    <property type="entry name" value="Amidohydrolase_ACY1L2_prd"/>
    <property type="match status" value="1"/>
</dbReference>
<feature type="domain" description="Peptidase M20 dimerisation" evidence="3">
    <location>
        <begin position="203"/>
        <end position="300"/>
    </location>
</feature>
<keyword evidence="5" id="KW-1185">Reference proteome</keyword>
<dbReference type="RefSeq" id="WP_343045426.1">
    <property type="nucleotide sequence ID" value="NZ_BAABLC010000004.1"/>
</dbReference>
<evidence type="ECO:0000313" key="4">
    <source>
        <dbReference type="EMBL" id="NYD55638.1"/>
    </source>
</evidence>
<evidence type="ECO:0000313" key="5">
    <source>
        <dbReference type="Proteomes" id="UP000552045"/>
    </source>
</evidence>
<dbReference type="Gene3D" id="3.30.70.360">
    <property type="match status" value="1"/>
</dbReference>
<dbReference type="GO" id="GO:0046657">
    <property type="term" value="P:folic acid catabolic process"/>
    <property type="evidence" value="ECO:0007669"/>
    <property type="project" value="TreeGrafter"/>
</dbReference>
<keyword evidence="4" id="KW-0378">Hydrolase</keyword>
<reference evidence="4 5" key="1">
    <citation type="submission" date="2020-07" db="EMBL/GenBank/DDBJ databases">
        <title>Sequencing the genomes of 1000 actinobacteria strains.</title>
        <authorList>
            <person name="Klenk H.-P."/>
        </authorList>
    </citation>
    <scope>NUCLEOTIDE SEQUENCE [LARGE SCALE GENOMIC DNA]</scope>
    <source>
        <strain evidence="4 5">DSM 22185</strain>
    </source>
</reference>
<dbReference type="Gene3D" id="3.40.630.10">
    <property type="entry name" value="Zn peptidases"/>
    <property type="match status" value="1"/>
</dbReference>
<sequence>MSSTLAPALDWHQRALRGQVPAPVDEGSPFDGAGPEVHAELARAVEARRPELQDLAIALHDDPEIGFEEHRSVARIVELLGRHGHTAEIGAFGVETAFRTGAHRGDGPHFALIAEYDALPGIGQACGHNIIAASAVGAFLAAAPVAERLGVGLSLIGTPAEENGGGKELIIRAGGFDDVDAAAMVHPGPGSAASPVLAPRNTGVRRVAVTYRGRAAHAAGAPWLGRNALDAVVSAYQGVAQLRQHILPIDRVHGIITDGGAAPNIVPESASALFYVRSAEIETLVALTDRVVRVLEGAAVATETRAEIDVDPVPPYLPLQQNLALTRRWADSVRGRGRRVPPSPPVAVQGGASTDMGNVTRYLPAIQPSIGLGGPEDVHPHNAAFAACTVRPPAFEALADAAVALASTAADYLSDPALRAAVAEEFAAQGGRFRWEDAAR</sequence>
<dbReference type="NCBIfam" id="TIGR01891">
    <property type="entry name" value="amidohydrolases"/>
    <property type="match status" value="1"/>
</dbReference>
<dbReference type="GO" id="GO:0071713">
    <property type="term" value="F:para-aminobenzoyl-glutamate hydrolase activity"/>
    <property type="evidence" value="ECO:0007669"/>
    <property type="project" value="TreeGrafter"/>
</dbReference>
<dbReference type="EMBL" id="JACCBH010000001">
    <property type="protein sequence ID" value="NYD55638.1"/>
    <property type="molecule type" value="Genomic_DNA"/>
</dbReference>
<evidence type="ECO:0000259" key="3">
    <source>
        <dbReference type="Pfam" id="PF07687"/>
    </source>
</evidence>
<dbReference type="PANTHER" id="PTHR30575:SF0">
    <property type="entry name" value="XAA-ARG DIPEPTIDASE"/>
    <property type="match status" value="1"/>
</dbReference>
<dbReference type="InterPro" id="IPR011650">
    <property type="entry name" value="Peptidase_M20_dimer"/>
</dbReference>
<dbReference type="InterPro" id="IPR002933">
    <property type="entry name" value="Peptidase_M20"/>
</dbReference>
<proteinExistence type="inferred from homology"/>
<dbReference type="InterPro" id="IPR052030">
    <property type="entry name" value="Peptidase_M20/M20A_hydrolases"/>
</dbReference>
<protein>
    <recommendedName>
        <fullName evidence="1">Peptidase M20 domain-containing protein 2</fullName>
    </recommendedName>
</protein>
<dbReference type="InterPro" id="IPR017439">
    <property type="entry name" value="Amidohydrolase"/>
</dbReference>